<reference evidence="5 6" key="1">
    <citation type="submission" date="2020-08" db="EMBL/GenBank/DDBJ databases">
        <title>Sequencing the genomes of 1000 actinobacteria strains.</title>
        <authorList>
            <person name="Klenk H.-P."/>
        </authorList>
    </citation>
    <scope>NUCLEOTIDE SEQUENCE [LARGE SCALE GENOMIC DNA]</scope>
    <source>
        <strain evidence="5 6">DSM 44230</strain>
    </source>
</reference>
<comment type="caution">
    <text evidence="5">The sequence shown here is derived from an EMBL/GenBank/DDBJ whole genome shotgun (WGS) entry which is preliminary data.</text>
</comment>
<dbReference type="EMBL" id="JACHMH010000001">
    <property type="protein sequence ID" value="MBB4675932.1"/>
    <property type="molecule type" value="Genomic_DNA"/>
</dbReference>
<name>A0A7W7C7K9_9PSEU</name>
<dbReference type="Gene3D" id="3.40.50.720">
    <property type="entry name" value="NAD(P)-binding Rossmann-like Domain"/>
    <property type="match status" value="1"/>
</dbReference>
<feature type="domain" description="Gfo/Idh/MocA-like oxidoreductase N-terminal" evidence="3">
    <location>
        <begin position="4"/>
        <end position="119"/>
    </location>
</feature>
<keyword evidence="6" id="KW-1185">Reference proteome</keyword>
<gene>
    <name evidence="5" type="ORF">HNR67_002050</name>
</gene>
<dbReference type="SUPFAM" id="SSF55347">
    <property type="entry name" value="Glyceraldehyde-3-phosphate dehydrogenase-like, C-terminal domain"/>
    <property type="match status" value="1"/>
</dbReference>
<keyword evidence="2" id="KW-0560">Oxidoreductase</keyword>
<feature type="domain" description="Gfo/Idh/MocA-like oxidoreductase C-terminal" evidence="4">
    <location>
        <begin position="136"/>
        <end position="351"/>
    </location>
</feature>
<dbReference type="AlphaFoldDB" id="A0A7W7C7K9"/>
<evidence type="ECO:0000256" key="1">
    <source>
        <dbReference type="ARBA" id="ARBA00010928"/>
    </source>
</evidence>
<dbReference type="GO" id="GO:0000166">
    <property type="term" value="F:nucleotide binding"/>
    <property type="evidence" value="ECO:0007669"/>
    <property type="project" value="InterPro"/>
</dbReference>
<sequence length="351" mass="37306">MTVRAALVGYGLGGSAFHAPFLDSTPGLRLAAVVTGNPERQQAVLDRYPGTEIIRSLDDLLVRADEFDLAVISTPNREHYANASAALRHGLPVVVDKPFSATAADARALADLAAGRGLLAAPFHNRRYDGDFLTVRRLLGEGAIGNPTRFESRFERWRPDPSTSWKAWKESADPADAGGITHDLGSHLIDQAVALFGRPVHVYAEIGVRRSGAVADDDAFVALTHHGGVRSQLWMSALAADLGPRFRVLGDGGAYVKHGMDPQEDLLKQGAVPGGPGWGEETEDAWGRLGSVGGFRPVRTEAGGYQHYYAGIVKALTEGAPPPVTALDGVTTAEIVEAAYASSRTGQVIEL</sequence>
<proteinExistence type="inferred from homology"/>
<protein>
    <submittedName>
        <fullName evidence="5">Putative dehydrogenase</fullName>
    </submittedName>
</protein>
<evidence type="ECO:0000259" key="3">
    <source>
        <dbReference type="Pfam" id="PF01408"/>
    </source>
</evidence>
<dbReference type="PANTHER" id="PTHR43708">
    <property type="entry name" value="CONSERVED EXPRESSED OXIDOREDUCTASE (EUROFUNG)"/>
    <property type="match status" value="1"/>
</dbReference>
<accession>A0A7W7C7K9</accession>
<dbReference type="RefSeq" id="WP_185001824.1">
    <property type="nucleotide sequence ID" value="NZ_BAAAUI010000021.1"/>
</dbReference>
<dbReference type="Pfam" id="PF02894">
    <property type="entry name" value="GFO_IDH_MocA_C"/>
    <property type="match status" value="1"/>
</dbReference>
<evidence type="ECO:0000259" key="4">
    <source>
        <dbReference type="Pfam" id="PF02894"/>
    </source>
</evidence>
<evidence type="ECO:0000313" key="5">
    <source>
        <dbReference type="EMBL" id="MBB4675932.1"/>
    </source>
</evidence>
<dbReference type="Gene3D" id="3.30.360.10">
    <property type="entry name" value="Dihydrodipicolinate Reductase, domain 2"/>
    <property type="match status" value="1"/>
</dbReference>
<dbReference type="InterPro" id="IPR051317">
    <property type="entry name" value="Gfo/Idh/MocA_oxidoreduct"/>
</dbReference>
<dbReference type="GO" id="GO:0016491">
    <property type="term" value="F:oxidoreductase activity"/>
    <property type="evidence" value="ECO:0007669"/>
    <property type="project" value="UniProtKB-KW"/>
</dbReference>
<comment type="similarity">
    <text evidence="1">Belongs to the Gfo/Idh/MocA family.</text>
</comment>
<evidence type="ECO:0000313" key="6">
    <source>
        <dbReference type="Proteomes" id="UP000533598"/>
    </source>
</evidence>
<dbReference type="InterPro" id="IPR004104">
    <property type="entry name" value="Gfo/Idh/MocA-like_OxRdtase_C"/>
</dbReference>
<dbReference type="Proteomes" id="UP000533598">
    <property type="component" value="Unassembled WGS sequence"/>
</dbReference>
<evidence type="ECO:0000256" key="2">
    <source>
        <dbReference type="ARBA" id="ARBA00023002"/>
    </source>
</evidence>
<dbReference type="Pfam" id="PF01408">
    <property type="entry name" value="GFO_IDH_MocA"/>
    <property type="match status" value="1"/>
</dbReference>
<dbReference type="SUPFAM" id="SSF51735">
    <property type="entry name" value="NAD(P)-binding Rossmann-fold domains"/>
    <property type="match status" value="1"/>
</dbReference>
<dbReference type="InterPro" id="IPR000683">
    <property type="entry name" value="Gfo/Idh/MocA-like_OxRdtase_N"/>
</dbReference>
<organism evidence="5 6">
    <name type="scientific">Crossiella cryophila</name>
    <dbReference type="NCBI Taxonomy" id="43355"/>
    <lineage>
        <taxon>Bacteria</taxon>
        <taxon>Bacillati</taxon>
        <taxon>Actinomycetota</taxon>
        <taxon>Actinomycetes</taxon>
        <taxon>Pseudonocardiales</taxon>
        <taxon>Pseudonocardiaceae</taxon>
        <taxon>Crossiella</taxon>
    </lineage>
</organism>
<dbReference type="InterPro" id="IPR036291">
    <property type="entry name" value="NAD(P)-bd_dom_sf"/>
</dbReference>
<dbReference type="PANTHER" id="PTHR43708:SF5">
    <property type="entry name" value="CONSERVED EXPRESSED OXIDOREDUCTASE (EUROFUNG)-RELATED"/>
    <property type="match status" value="1"/>
</dbReference>